<name>A0A195BY55_9HYME</name>
<dbReference type="EMBL" id="KQ976396">
    <property type="protein sequence ID" value="KYM92871.1"/>
    <property type="molecule type" value="Genomic_DNA"/>
</dbReference>
<reference evidence="1 2" key="1">
    <citation type="submission" date="2015-09" db="EMBL/GenBank/DDBJ databases">
        <title>Atta colombica WGS genome.</title>
        <authorList>
            <person name="Nygaard S."/>
            <person name="Hu H."/>
            <person name="Boomsma J."/>
            <person name="Zhang G."/>
        </authorList>
    </citation>
    <scope>NUCLEOTIDE SEQUENCE [LARGE SCALE GENOMIC DNA]</scope>
    <source>
        <strain evidence="1">Treedump-2</strain>
        <tissue evidence="1">Whole body</tissue>
    </source>
</reference>
<evidence type="ECO:0000313" key="2">
    <source>
        <dbReference type="Proteomes" id="UP000078540"/>
    </source>
</evidence>
<accession>A0A195BY55</accession>
<dbReference type="AlphaFoldDB" id="A0A195BY55"/>
<dbReference type="Proteomes" id="UP000078540">
    <property type="component" value="Unassembled WGS sequence"/>
</dbReference>
<sequence length="83" mass="10122">SKLNDIRRYFPNVTSKRKTRKNIRNIFRFVFENSIFLRVKWKIYFTTNDELRDIDRNRDEETISEPGLEKPVLSRLVDVDMAR</sequence>
<protein>
    <submittedName>
        <fullName evidence="1">Uncharacterized protein</fullName>
    </submittedName>
</protein>
<proteinExistence type="predicted"/>
<gene>
    <name evidence="1" type="ORF">ALC53_00409</name>
</gene>
<keyword evidence="2" id="KW-1185">Reference proteome</keyword>
<feature type="non-terminal residue" evidence="1">
    <location>
        <position position="1"/>
    </location>
</feature>
<evidence type="ECO:0000313" key="1">
    <source>
        <dbReference type="EMBL" id="KYM92871.1"/>
    </source>
</evidence>
<organism evidence="1 2">
    <name type="scientific">Atta colombica</name>
    <dbReference type="NCBI Taxonomy" id="520822"/>
    <lineage>
        <taxon>Eukaryota</taxon>
        <taxon>Metazoa</taxon>
        <taxon>Ecdysozoa</taxon>
        <taxon>Arthropoda</taxon>
        <taxon>Hexapoda</taxon>
        <taxon>Insecta</taxon>
        <taxon>Pterygota</taxon>
        <taxon>Neoptera</taxon>
        <taxon>Endopterygota</taxon>
        <taxon>Hymenoptera</taxon>
        <taxon>Apocrita</taxon>
        <taxon>Aculeata</taxon>
        <taxon>Formicoidea</taxon>
        <taxon>Formicidae</taxon>
        <taxon>Myrmicinae</taxon>
        <taxon>Atta</taxon>
    </lineage>
</organism>